<reference evidence="4 5" key="1">
    <citation type="journal article" date="2019" name="Nat. Microbiol.">
        <title>Mediterranean grassland soil C-N compound turnover is dependent on rainfall and depth, and is mediated by genomically divergent microorganisms.</title>
        <authorList>
            <person name="Diamond S."/>
            <person name="Andeer P.F."/>
            <person name="Li Z."/>
            <person name="Crits-Christoph A."/>
            <person name="Burstein D."/>
            <person name="Anantharaman K."/>
            <person name="Lane K.R."/>
            <person name="Thomas B.C."/>
            <person name="Pan C."/>
            <person name="Northen T.R."/>
            <person name="Banfield J.F."/>
        </authorList>
    </citation>
    <scope>NUCLEOTIDE SEQUENCE [LARGE SCALE GENOMIC DNA]</scope>
    <source>
        <strain evidence="4">NP_4</strain>
    </source>
</reference>
<protein>
    <submittedName>
        <fullName evidence="4">Sugar transferase</fullName>
    </submittedName>
</protein>
<evidence type="ECO:0000259" key="3">
    <source>
        <dbReference type="Pfam" id="PF02397"/>
    </source>
</evidence>
<dbReference type="Pfam" id="PF02397">
    <property type="entry name" value="Bac_transf"/>
    <property type="match status" value="1"/>
</dbReference>
<dbReference type="GO" id="GO:0016780">
    <property type="term" value="F:phosphotransferase activity, for other substituted phosphate groups"/>
    <property type="evidence" value="ECO:0007669"/>
    <property type="project" value="TreeGrafter"/>
</dbReference>
<comment type="similarity">
    <text evidence="1">Belongs to the bacterial sugar transferase family.</text>
</comment>
<evidence type="ECO:0000256" key="2">
    <source>
        <dbReference type="SAM" id="Phobius"/>
    </source>
</evidence>
<keyword evidence="2" id="KW-1133">Transmembrane helix</keyword>
<evidence type="ECO:0000313" key="4">
    <source>
        <dbReference type="EMBL" id="TMI96534.1"/>
    </source>
</evidence>
<keyword evidence="4" id="KW-0808">Transferase</keyword>
<proteinExistence type="inferred from homology"/>
<dbReference type="AlphaFoldDB" id="A0A537KLC1"/>
<feature type="domain" description="Bacterial sugar transferase" evidence="3">
    <location>
        <begin position="41"/>
        <end position="207"/>
    </location>
</feature>
<feature type="non-terminal residue" evidence="4">
    <location>
        <position position="213"/>
    </location>
</feature>
<organism evidence="4 5">
    <name type="scientific">Candidatus Segetimicrobium genomatis</name>
    <dbReference type="NCBI Taxonomy" id="2569760"/>
    <lineage>
        <taxon>Bacteria</taxon>
        <taxon>Bacillati</taxon>
        <taxon>Candidatus Sysuimicrobiota</taxon>
        <taxon>Candidatus Sysuimicrobiia</taxon>
        <taxon>Candidatus Sysuimicrobiales</taxon>
        <taxon>Candidatus Segetimicrobiaceae</taxon>
        <taxon>Candidatus Segetimicrobium</taxon>
    </lineage>
</organism>
<dbReference type="PANTHER" id="PTHR30576">
    <property type="entry name" value="COLANIC BIOSYNTHESIS UDP-GLUCOSE LIPID CARRIER TRANSFERASE"/>
    <property type="match status" value="1"/>
</dbReference>
<dbReference type="PANTHER" id="PTHR30576:SF0">
    <property type="entry name" value="UNDECAPRENYL-PHOSPHATE N-ACETYLGALACTOSAMINYL 1-PHOSPHATE TRANSFERASE-RELATED"/>
    <property type="match status" value="1"/>
</dbReference>
<accession>A0A537KLC1</accession>
<keyword evidence="2" id="KW-0472">Membrane</keyword>
<dbReference type="InterPro" id="IPR003362">
    <property type="entry name" value="Bact_transf"/>
</dbReference>
<dbReference type="EMBL" id="VBAL01000249">
    <property type="protein sequence ID" value="TMI96534.1"/>
    <property type="molecule type" value="Genomic_DNA"/>
</dbReference>
<evidence type="ECO:0000313" key="5">
    <source>
        <dbReference type="Proteomes" id="UP000319353"/>
    </source>
</evidence>
<gene>
    <name evidence="4" type="ORF">E6H01_13785</name>
</gene>
<dbReference type="Proteomes" id="UP000319353">
    <property type="component" value="Unassembled WGS sequence"/>
</dbReference>
<sequence>MPPATSIAVQTARPAWQPRSLRLVWKPAPATVFCPVAELPRRLLNVVVAAIGLVLAAPLMALIAVLIKVTSKGPVLYTQTRIGLDRRDPKVVSLNHRRDWDHGGAPFRIYKFRTMATRPGRAHDQVWARPADPRVTPIGRLLRQYRLDELPQLWNVLRGDMNVVGPRPEQPKIFLELREMIDGYESRQRVRPGITGWAQINNHYDRSIEDVRR</sequence>
<comment type="caution">
    <text evidence="4">The sequence shown here is derived from an EMBL/GenBank/DDBJ whole genome shotgun (WGS) entry which is preliminary data.</text>
</comment>
<evidence type="ECO:0000256" key="1">
    <source>
        <dbReference type="ARBA" id="ARBA00006464"/>
    </source>
</evidence>
<feature type="transmembrane region" description="Helical" evidence="2">
    <location>
        <begin position="43"/>
        <end position="67"/>
    </location>
</feature>
<name>A0A537KLC1_9BACT</name>
<keyword evidence="2" id="KW-0812">Transmembrane</keyword>